<keyword evidence="3" id="KW-1185">Reference proteome</keyword>
<feature type="compositionally biased region" description="Basic and acidic residues" evidence="1">
    <location>
        <begin position="1"/>
        <end position="18"/>
    </location>
</feature>
<feature type="region of interest" description="Disordered" evidence="1">
    <location>
        <begin position="996"/>
        <end position="1022"/>
    </location>
</feature>
<feature type="region of interest" description="Disordered" evidence="1">
    <location>
        <begin position="781"/>
        <end position="833"/>
    </location>
</feature>
<proteinExistence type="predicted"/>
<feature type="region of interest" description="Disordered" evidence="1">
    <location>
        <begin position="1"/>
        <end position="68"/>
    </location>
</feature>
<dbReference type="Pfam" id="PF08613">
    <property type="entry name" value="Cyclin"/>
    <property type="match status" value="1"/>
</dbReference>
<dbReference type="InterPro" id="IPR013922">
    <property type="entry name" value="Cyclin_PHO80-like"/>
</dbReference>
<dbReference type="Gene3D" id="1.10.472.10">
    <property type="entry name" value="Cyclin-like"/>
    <property type="match status" value="1"/>
</dbReference>
<dbReference type="OMA" id="MAPMVFI"/>
<dbReference type="AlphaFoldDB" id="A0A0N0VDV8"/>
<evidence type="ECO:0000256" key="1">
    <source>
        <dbReference type="SAM" id="MobiDB-lite"/>
    </source>
</evidence>
<protein>
    <submittedName>
        <fullName evidence="2">Putative CYC2-like cyclin putativeG1 cyclin CycE4</fullName>
    </submittedName>
</protein>
<evidence type="ECO:0000313" key="2">
    <source>
        <dbReference type="EMBL" id="KPA76721.1"/>
    </source>
</evidence>
<feature type="compositionally biased region" description="Basic and acidic residues" evidence="1">
    <location>
        <begin position="27"/>
        <end position="38"/>
    </location>
</feature>
<gene>
    <name evidence="2" type="ORF">ABB37_07554</name>
</gene>
<dbReference type="OrthoDB" id="244495at2759"/>
<accession>A0A0N0VDV8</accession>
<dbReference type="GeneID" id="26907839"/>
<dbReference type="RefSeq" id="XP_015655160.1">
    <property type="nucleotide sequence ID" value="XM_015806238.1"/>
</dbReference>
<feature type="compositionally biased region" description="Low complexity" evidence="1">
    <location>
        <begin position="617"/>
        <end position="634"/>
    </location>
</feature>
<feature type="region of interest" description="Disordered" evidence="1">
    <location>
        <begin position="939"/>
        <end position="961"/>
    </location>
</feature>
<dbReference type="VEuPathDB" id="TriTrypDB:LpyrH10_19_1050"/>
<dbReference type="Proteomes" id="UP000037923">
    <property type="component" value="Unassembled WGS sequence"/>
</dbReference>
<feature type="region of interest" description="Disordered" evidence="1">
    <location>
        <begin position="1043"/>
        <end position="1131"/>
    </location>
</feature>
<feature type="region of interest" description="Disordered" evidence="1">
    <location>
        <begin position="617"/>
        <end position="644"/>
    </location>
</feature>
<feature type="compositionally biased region" description="Pro residues" evidence="1">
    <location>
        <begin position="802"/>
        <end position="812"/>
    </location>
</feature>
<dbReference type="PANTHER" id="PTHR15615">
    <property type="match status" value="1"/>
</dbReference>
<feature type="compositionally biased region" description="Low complexity" evidence="1">
    <location>
        <begin position="939"/>
        <end position="959"/>
    </location>
</feature>
<feature type="region of interest" description="Disordered" evidence="1">
    <location>
        <begin position="876"/>
        <end position="923"/>
    </location>
</feature>
<dbReference type="PANTHER" id="PTHR15615:SF112">
    <property type="entry name" value="CYCLIN, PUTATIVE-RELATED"/>
    <property type="match status" value="1"/>
</dbReference>
<comment type="caution">
    <text evidence="2">The sequence shown here is derived from an EMBL/GenBank/DDBJ whole genome shotgun (WGS) entry which is preliminary data.</text>
</comment>
<feature type="compositionally biased region" description="Polar residues" evidence="1">
    <location>
        <begin position="877"/>
        <end position="895"/>
    </location>
</feature>
<dbReference type="GO" id="GO:0019901">
    <property type="term" value="F:protein kinase binding"/>
    <property type="evidence" value="ECO:0007669"/>
    <property type="project" value="InterPro"/>
</dbReference>
<dbReference type="EMBL" id="LGTL01000019">
    <property type="protein sequence ID" value="KPA76721.1"/>
    <property type="molecule type" value="Genomic_DNA"/>
</dbReference>
<organism evidence="2 3">
    <name type="scientific">Leptomonas pyrrhocoris</name>
    <name type="common">Firebug parasite</name>
    <dbReference type="NCBI Taxonomy" id="157538"/>
    <lineage>
        <taxon>Eukaryota</taxon>
        <taxon>Discoba</taxon>
        <taxon>Euglenozoa</taxon>
        <taxon>Kinetoplastea</taxon>
        <taxon>Metakinetoplastina</taxon>
        <taxon>Trypanosomatida</taxon>
        <taxon>Trypanosomatidae</taxon>
        <taxon>Leishmaniinae</taxon>
        <taxon>Leptomonas</taxon>
    </lineage>
</organism>
<evidence type="ECO:0000313" key="3">
    <source>
        <dbReference type="Proteomes" id="UP000037923"/>
    </source>
</evidence>
<reference evidence="2 3" key="1">
    <citation type="submission" date="2015-07" db="EMBL/GenBank/DDBJ databases">
        <title>High-quality genome of monoxenous trypanosomatid Leptomonas pyrrhocoris.</title>
        <authorList>
            <person name="Flegontov P."/>
            <person name="Butenko A."/>
            <person name="Firsov S."/>
            <person name="Vlcek C."/>
            <person name="Logacheva M.D."/>
            <person name="Field M."/>
            <person name="Filatov D."/>
            <person name="Flegontova O."/>
            <person name="Gerasimov E."/>
            <person name="Jackson A.P."/>
            <person name="Kelly S."/>
            <person name="Opperdoes F."/>
            <person name="O'Reilly A."/>
            <person name="Votypka J."/>
            <person name="Yurchenko V."/>
            <person name="Lukes J."/>
        </authorList>
    </citation>
    <scope>NUCLEOTIDE SEQUENCE [LARGE SCALE GENOMIC DNA]</scope>
    <source>
        <strain evidence="2">H10</strain>
    </source>
</reference>
<name>A0A0N0VDV8_LEPPY</name>
<sequence length="1212" mass="126326">MSNRIVSREDQHQRRSSLERTSAQMKSDVRRHEADTHAHAAPAVSADSKCATEATTSIEPPGSSPHQHLDVALNSKEIASKAAPASVVTTNLPSSKYAKAAAAADDRDDCCDDDNDTDGFTTIGNGCGEAVSPPSSCADAFALDSSLAATTRPTEWSLRSFPVAPAASAPAAAAAGTGVEVLLSESKRVAAANVNTKGEAPSLCKAAAAVAAGTKPASFTAQAMQAIADTATSRATAPPPAAYTPAARKVLSGVVDHNAAGVASRVVAGEDPMGVRQLYSRPHSLVGSCLSTSSLSRRTAGTATADSASAAASPTKTCTDAFSMERFAVFYEVALEELMGECAQRVANAPAAWRDSQREFIRGDSNHDLATSTLSFDSPRSSGVSPVAGHASLFSTTAAGSNAPAYPPCFPNAAQNTHGLHTRELSGGLCPPTRAFPPPPSAPAPPSRSFFFSAAGQARHAELEKENATDETVPALLAALGRHHGKMAPMVFIAALAYLARVTVQCASELLSITHANWYRLTTTAILVAAKVYDEHSSARLNAHFATSSGIPRSEMTKLELDFLYLIDFDLLLKEAEVEQWLSWMETLATRRDLMTPLQSYFVRGVESHSTALASASSGTFSPASSSQFSGAPAESVEKRDSSADDTAAGVAAITSPLSIPASRAFPPMRLESSTALSSKDASADVAPLCHSTGVAEAPSAVFPLCEFGSPSVCSPGSFVAMPPSLLEAARSTLSGVSVAGSVSTSVSCLRATGVPPSPVHGMLPACPPPLRARLFSVVHGKREPPSPRSVRQLSCLGASPTNPPRPPPMEPNSPVGFFKQSQGGGQGYASHYAQRQNPNSATAAAAAGHGLFGADASNSQLATAPFLTNAFAGTAAGSSRSNGFSRSAQTTHASATAYAKRQPSTAEQHGASRCTGGTTASEGTMSAMGAVAAGHSLTSTTAPNTTAISTTTNASGSTRWGPFGMVQQVRDVLGVTASLVRGQLNVLAPAKAPEELKRPQSRTVVNEGALHNTAGRGGQAGMRAATGLHDCSSNAPYRASHTYGVDKVSGNHNSRSSTRRKPAPAELTAVAPSSQPLSSPVHHGRWHRAASSGQSSSHDETRSPGARHPAVKHADPHDSTNTYAQAGSDGGAEEAYGYYYEEREYDEEDEYGYYGEDGYYYAYDDEEGYEDEEGEYYYADGEAEEGWYEAEAEDEYFQRCRPPLTHSPPSL</sequence>